<feature type="compositionally biased region" description="Basic and acidic residues" evidence="2">
    <location>
        <begin position="1006"/>
        <end position="1023"/>
    </location>
</feature>
<dbReference type="EMBL" id="JAVRQU010000012">
    <property type="protein sequence ID" value="KAK5696624.1"/>
    <property type="molecule type" value="Genomic_DNA"/>
</dbReference>
<evidence type="ECO:0000313" key="3">
    <source>
        <dbReference type="EMBL" id="KAK5696624.1"/>
    </source>
</evidence>
<feature type="compositionally biased region" description="Polar residues" evidence="2">
    <location>
        <begin position="1037"/>
        <end position="1049"/>
    </location>
</feature>
<keyword evidence="1" id="KW-0175">Coiled coil</keyword>
<reference evidence="3" key="1">
    <citation type="submission" date="2023-08" db="EMBL/GenBank/DDBJ databases">
        <title>Black Yeasts Isolated from many extreme environments.</title>
        <authorList>
            <person name="Coleine C."/>
            <person name="Stajich J.E."/>
            <person name="Selbmann L."/>
        </authorList>
    </citation>
    <scope>NUCLEOTIDE SEQUENCE</scope>
    <source>
        <strain evidence="3">CCFEE 5810</strain>
    </source>
</reference>
<evidence type="ECO:0000256" key="2">
    <source>
        <dbReference type="SAM" id="MobiDB-lite"/>
    </source>
</evidence>
<feature type="compositionally biased region" description="Polar residues" evidence="2">
    <location>
        <begin position="967"/>
        <end position="976"/>
    </location>
</feature>
<feature type="coiled-coil region" evidence="1">
    <location>
        <begin position="642"/>
        <end position="787"/>
    </location>
</feature>
<dbReference type="GO" id="GO:0032007">
    <property type="term" value="P:negative regulation of TOR signaling"/>
    <property type="evidence" value="ECO:0007669"/>
    <property type="project" value="TreeGrafter"/>
</dbReference>
<feature type="coiled-coil region" evidence="1">
    <location>
        <begin position="814"/>
        <end position="848"/>
    </location>
</feature>
<evidence type="ECO:0008006" key="5">
    <source>
        <dbReference type="Google" id="ProtNLM"/>
    </source>
</evidence>
<protein>
    <recommendedName>
        <fullName evidence="5">Hamartin</fullName>
    </recommendedName>
</protein>
<dbReference type="GO" id="GO:0051726">
    <property type="term" value="P:regulation of cell cycle"/>
    <property type="evidence" value="ECO:0007669"/>
    <property type="project" value="TreeGrafter"/>
</dbReference>
<dbReference type="PANTHER" id="PTHR15154:SF2">
    <property type="entry name" value="HAMARTIN"/>
    <property type="match status" value="1"/>
</dbReference>
<dbReference type="GO" id="GO:0033596">
    <property type="term" value="C:TSC1-TSC2 complex"/>
    <property type="evidence" value="ECO:0007669"/>
    <property type="project" value="TreeGrafter"/>
</dbReference>
<organism evidence="3 4">
    <name type="scientific">Elasticomyces elasticus</name>
    <dbReference type="NCBI Taxonomy" id="574655"/>
    <lineage>
        <taxon>Eukaryota</taxon>
        <taxon>Fungi</taxon>
        <taxon>Dikarya</taxon>
        <taxon>Ascomycota</taxon>
        <taxon>Pezizomycotina</taxon>
        <taxon>Dothideomycetes</taxon>
        <taxon>Dothideomycetidae</taxon>
        <taxon>Mycosphaerellales</taxon>
        <taxon>Teratosphaeriaceae</taxon>
        <taxon>Elasticomyces</taxon>
    </lineage>
</organism>
<evidence type="ECO:0000313" key="4">
    <source>
        <dbReference type="Proteomes" id="UP001310594"/>
    </source>
</evidence>
<comment type="caution">
    <text evidence="3">The sequence shown here is derived from an EMBL/GenBank/DDBJ whole genome shotgun (WGS) entry which is preliminary data.</text>
</comment>
<sequence>MPLAQRESIFTDTAEYRSFKDVTKALQLQFAAARIPLSLPADTRRMLQNFVDEHDGDLSVEDSRHASLELKEFWEEYIGDSPAKAGAFVGVLRELRPLFTREADILEWWQSVVKPVLANTGYRKAALEDAVEFLVGAMVYDGEDSKERARAKLSGRLLDDLLKIYVARTRELSEDDRFTAASDGVVAQQTESTLVAYGKKQPKNLLNAVDDLVLSASTRLQGLTLLSSFLRNQTPHVYLVINTPLVEHLLQCLMNDTSTTVLSVALTSLIMLLPHIPGSLPAHLPRLFLVYSRLLCWEKFSPLSSEAQKNLVTDDRVSIGPEADHGDVGIDPAWEKVRPKEGMVESATPELMTYFTYLYGLYPLNFTRYIHKPRRFLKDCEFPGAEDFDLEQAVIRSRTEQFRQVHLMHPNFYNMTVEEELIDPKWPKADHADVVAECHALCINTKPTLLSPGPPPTTKLPQLPQLSSIANMKSSPQVSPSTSHASFRTGNSWRDTHSTAAASTQTGDADSPVLRPHSVQSDDESAIPALRPRSKGTNRTSPSLDDFPQPGVSRGVKEDAPQTNVAYLQRENTLLRNELNFEKWHKSQYSAHIGQLMRKNVKDATSDAQSLNQINANRVLNMQLDQVRNARDLTVKDSALTRKNANSVEANLTGKLKDLKKEQESWNAQANELQRLRAELVKYREVLVRTEQRELDKSMALEILKRKDENRRDTDKDLHKAQLKLREYESREFEMEKAKREVEVLVHEKESLQLRARREQHEYERERRGCMEKINELEKQLEAADNGRRRGLAAPTVDTQAMMHQAITDSQGKLNQLRKKHTALMERYTDLEMEYESVKAQLDAMQGDRGHLGNVYDEEYSLSSRDQSMSGALSTRDGYYDTTSDLTAFSENAYITSASDPSARRFQPKIGGLPVSPPASEATMHSSAGLTWKPPMNRQNSIASRGSYAPATTFNQTAPLQLEETKTISGKSSHSTDSVKKDKITPDSQVRVYGRGGAQNIKMKPKNKDSADKIEKPEKERKGFRSLKNLHADSTEATRVPSSTHSTLGASVTSAASVKSKPADDGAKFFAAMGM</sequence>
<feature type="region of interest" description="Disordered" evidence="2">
    <location>
        <begin position="916"/>
        <end position="1061"/>
    </location>
</feature>
<name>A0AAN7W2F8_9PEZI</name>
<feature type="compositionally biased region" description="Polar residues" evidence="2">
    <location>
        <begin position="937"/>
        <end position="959"/>
    </location>
</feature>
<dbReference type="Pfam" id="PF04388">
    <property type="entry name" value="Hamartin"/>
    <property type="match status" value="1"/>
</dbReference>
<proteinExistence type="predicted"/>
<dbReference type="Proteomes" id="UP001310594">
    <property type="component" value="Unassembled WGS sequence"/>
</dbReference>
<feature type="compositionally biased region" description="Low complexity" evidence="2">
    <location>
        <begin position="1050"/>
        <end position="1060"/>
    </location>
</feature>
<evidence type="ECO:0000256" key="1">
    <source>
        <dbReference type="SAM" id="Coils"/>
    </source>
</evidence>
<dbReference type="PANTHER" id="PTHR15154">
    <property type="entry name" value="HAMARTIN"/>
    <property type="match status" value="1"/>
</dbReference>
<feature type="compositionally biased region" description="Polar residues" evidence="2">
    <location>
        <begin position="472"/>
        <end position="508"/>
    </location>
</feature>
<dbReference type="InterPro" id="IPR007483">
    <property type="entry name" value="Hamartin"/>
</dbReference>
<accession>A0AAN7W2F8</accession>
<gene>
    <name evidence="3" type="ORF">LTR97_007928</name>
</gene>
<feature type="region of interest" description="Disordered" evidence="2">
    <location>
        <begin position="472"/>
        <end position="561"/>
    </location>
</feature>
<dbReference type="AlphaFoldDB" id="A0AAN7W2F8"/>